<keyword evidence="10" id="KW-0998">Cell outer membrane</keyword>
<dbReference type="Pfam" id="PF03797">
    <property type="entry name" value="Autotransporter"/>
    <property type="match status" value="1"/>
</dbReference>
<dbReference type="Pfam" id="PF02415">
    <property type="entry name" value="Chlam_PMP"/>
    <property type="match status" value="3"/>
</dbReference>
<evidence type="ECO:0000256" key="4">
    <source>
        <dbReference type="ARBA" id="ARBA00022452"/>
    </source>
</evidence>
<dbReference type="RefSeq" id="WP_011096952.1">
    <property type="nucleotide sequence ID" value="NC_004552.2"/>
</dbReference>
<evidence type="ECO:0000256" key="9">
    <source>
        <dbReference type="ARBA" id="ARBA00023136"/>
    </source>
</evidence>
<keyword evidence="13" id="KW-1185">Reference proteome</keyword>
<dbReference type="Gene3D" id="2.40.128.130">
    <property type="entry name" value="Autotransporter beta-domain"/>
    <property type="match status" value="1"/>
</dbReference>
<accession>H2VFH2</accession>
<dbReference type="InterPro" id="IPR036709">
    <property type="entry name" value="Autotransporte_beta_dom_sf"/>
</dbReference>
<dbReference type="GO" id="GO:0009279">
    <property type="term" value="C:cell outer membrane"/>
    <property type="evidence" value="ECO:0007669"/>
    <property type="project" value="UniProtKB-SubCell"/>
</dbReference>
<evidence type="ECO:0000256" key="5">
    <source>
        <dbReference type="ARBA" id="ARBA00022512"/>
    </source>
</evidence>
<dbReference type="HOGENOM" id="CLU_004549_1_1_0"/>
<dbReference type="SMART" id="SM00869">
    <property type="entry name" value="Autotransporter"/>
    <property type="match status" value="1"/>
</dbReference>
<dbReference type="NCBIfam" id="TIGR01376">
    <property type="entry name" value="POMP_repeat"/>
    <property type="match status" value="1"/>
</dbReference>
<evidence type="ECO:0000259" key="11">
    <source>
        <dbReference type="PROSITE" id="PS51208"/>
    </source>
</evidence>
<dbReference type="eggNOG" id="COG4625">
    <property type="taxonomic scope" value="Bacteria"/>
</dbReference>
<dbReference type="Proteomes" id="UP000001012">
    <property type="component" value="Chromosome"/>
</dbReference>
<protein>
    <submittedName>
        <fullName evidence="12">Polymorphic outer membrane protein</fullName>
    </submittedName>
</protein>
<name>H2VFH2_CHLAB</name>
<evidence type="ECO:0000256" key="10">
    <source>
        <dbReference type="ARBA" id="ARBA00023237"/>
    </source>
</evidence>
<evidence type="ECO:0000313" key="13">
    <source>
        <dbReference type="Proteomes" id="UP000001012"/>
    </source>
</evidence>
<evidence type="ECO:0000256" key="1">
    <source>
        <dbReference type="ARBA" id="ARBA00004191"/>
    </source>
</evidence>
<dbReference type="EMBL" id="CR848038">
    <property type="protein sequence ID" value="CAH63731.1"/>
    <property type="molecule type" value="Genomic_DNA"/>
</dbReference>
<evidence type="ECO:0000313" key="12">
    <source>
        <dbReference type="EMBL" id="CAH63731.1"/>
    </source>
</evidence>
<feature type="domain" description="Autotransporter" evidence="11">
    <location>
        <begin position="547"/>
        <end position="847"/>
    </location>
</feature>
<dbReference type="OrthoDB" id="16637at2"/>
<dbReference type="PROSITE" id="PS51208">
    <property type="entry name" value="AUTOTRANSPORTER"/>
    <property type="match status" value="1"/>
</dbReference>
<evidence type="ECO:0000256" key="6">
    <source>
        <dbReference type="ARBA" id="ARBA00022525"/>
    </source>
</evidence>
<reference evidence="12 13" key="1">
    <citation type="journal article" date="2005" name="Genome Res.">
        <title>The Chlamydophila abortus genome sequence reveals an array of variable proteins that contribute to interspecies variation.</title>
        <authorList>
            <person name="Thomson N.R."/>
            <person name="Yeats C."/>
            <person name="Bell K."/>
            <person name="Holden M.T.G."/>
            <person name="Bentley S.D."/>
            <person name="Livingstone M."/>
            <person name="Cerdeno-Tarraga A.M."/>
            <person name="Harris B."/>
            <person name="Doggett J."/>
            <person name="Ormond D."/>
            <person name="Mungal K."/>
            <person name="Clarke K."/>
            <person name="Feltwell T."/>
            <person name="Hance Z."/>
            <person name="Sanders M."/>
            <person name="Quail M.A."/>
            <person name="Price C."/>
            <person name="Parkhill J."/>
            <person name="Longbottom D."/>
        </authorList>
    </citation>
    <scope>NUCLEOTIDE SEQUENCE [LARGE SCALE GENOMIC DNA]</scope>
    <source>
        <strain evidence="13">DSM 27085 / S26/3</strain>
    </source>
</reference>
<keyword evidence="7" id="KW-0812">Transmembrane</keyword>
<keyword evidence="5" id="KW-0134">Cell wall</keyword>
<keyword evidence="4" id="KW-1134">Transmembrane beta strand</keyword>
<sequence>MKHPVYWFLISSSLIVSNSLYSEEPDQKTLTSAHSYNGNTNSEPFNPLSTSNSNGTIYTCTGNICIAYAGLDGSGLSSSCFTDTAGNLSFLGNGYTLCFDNITTQSSHPGAISVSGTNKTLDISGFSLFSCAYCPPGATGYGAIKAVGNTTIKDNSSLVFHKNCSTGEGGAIQCKASSSEAELKIENNQNLVFAENSSSSSGGAIYADKLTIVSGGPTLFSNNSVSASSPKGGAICIKDSGGECSLTADLGDITFDGNKIIKTNGGSPTVTRNSIDLGSSGKFTKLNAKEGFGIFFYDPITGGGSDELNINKQDTVDYTGKIVFSGERLSDEEKKVAANLKSDFKQPLKIGSGSLILKDGVTLETKSFTQTEGATVVMDLGTTLQTPSSGGETITLTNLDINVASLGGGGVAPDPAKVEATTESKTVTINAVNLVDDNGNAYEYPILAASQPFTAIEVRSGSSGSITKPTTNLENYTPPTHYGYQGNWTVTWKQGSSAQEKTATLTWEQTGYSPNPERQGSLVPNTLWGSFSDIRAIQNLMDISVNGADYHRGFWVSGLGNFLHKSGSDTKRKFRHNSAGYALGVYAQTPSEDVFSAAFCQLFGKDKDYLVSKNSSTVYAGSIYYQHISYWNTWNTLLQNTLGAEAPLVLNAQLAYCHASNNMKTNMTDTYAPPKTTYSEIKGDWGNDCFGVEFGAKAPIETASLLFDMYSPFVKLQLVHAHQDDFKENNSDQGRYFESNNLTNLSMPIGVKLEKFSHKDTASYNLTLAYAPDIVRSNPDCTASLLVSPTSAVWVTKANNLARHAFILQAGNYLALTRNTELFSQFGFELRGSCRTYNIDLGSKIQF</sequence>
<comment type="similarity">
    <text evidence="3">Belongs to the PMP outer membrane protein family.</text>
</comment>
<dbReference type="InterPro" id="IPR003368">
    <property type="entry name" value="POMP_repeat"/>
</dbReference>
<keyword evidence="6" id="KW-0964">Secreted</keyword>
<evidence type="ECO:0000256" key="2">
    <source>
        <dbReference type="ARBA" id="ARBA00004416"/>
    </source>
</evidence>
<keyword evidence="9" id="KW-0472">Membrane</keyword>
<dbReference type="InterPro" id="IPR011427">
    <property type="entry name" value="Polymorphic_membr_middle"/>
</dbReference>
<dbReference type="AlphaFoldDB" id="H2VFH2"/>
<evidence type="ECO:0000256" key="7">
    <source>
        <dbReference type="ARBA" id="ARBA00022692"/>
    </source>
</evidence>
<organism evidence="12 13">
    <name type="scientific">Chlamydia abortus (strain DSM 27085 / S26/3)</name>
    <name type="common">Chlamydophila abortus</name>
    <dbReference type="NCBI Taxonomy" id="218497"/>
    <lineage>
        <taxon>Bacteria</taxon>
        <taxon>Pseudomonadati</taxon>
        <taxon>Chlamydiota</taxon>
        <taxon>Chlamydiia</taxon>
        <taxon>Chlamydiales</taxon>
        <taxon>Chlamydiaceae</taxon>
        <taxon>Chlamydia/Chlamydophila group</taxon>
        <taxon>Chlamydia</taxon>
    </lineage>
</organism>
<dbReference type="Pfam" id="PF07548">
    <property type="entry name" value="ChlamPMP_M"/>
    <property type="match status" value="1"/>
</dbReference>
<evidence type="ECO:0000256" key="8">
    <source>
        <dbReference type="ARBA" id="ARBA00022729"/>
    </source>
</evidence>
<dbReference type="InterPro" id="IPR005546">
    <property type="entry name" value="Autotransporte_beta"/>
</dbReference>
<comment type="subcellular location">
    <subcellularLocation>
        <location evidence="2">Cell outer membrane</location>
        <topology evidence="2">Peripheral membrane protein</topology>
        <orientation evidence="2">Extracellular side</orientation>
    </subcellularLocation>
    <subcellularLocation>
        <location evidence="1">Secreted</location>
        <location evidence="1">Cell wall</location>
    </subcellularLocation>
</comment>
<dbReference type="KEGG" id="cab:CAB281"/>
<proteinExistence type="inferred from homology"/>
<evidence type="ECO:0000256" key="3">
    <source>
        <dbReference type="ARBA" id="ARBA00007542"/>
    </source>
</evidence>
<keyword evidence="8" id="KW-0732">Signal</keyword>
<dbReference type="SUPFAM" id="SSF103515">
    <property type="entry name" value="Autotransporter"/>
    <property type="match status" value="1"/>
</dbReference>
<gene>
    <name evidence="12" type="primary">pmp13G</name>
    <name evidence="12" type="synonym">pomp91A</name>
    <name evidence="12" type="ordered locus">CAB281</name>
</gene>